<dbReference type="GO" id="GO:0008154">
    <property type="term" value="P:actin polymerization or depolymerization"/>
    <property type="evidence" value="ECO:0007669"/>
    <property type="project" value="TreeGrafter"/>
</dbReference>
<dbReference type="PANTHER" id="PTHR11977">
    <property type="entry name" value="VILLIN"/>
    <property type="match status" value="1"/>
</dbReference>
<feature type="domain" description="Gelsolin-like" evidence="13">
    <location>
        <begin position="159"/>
        <end position="217"/>
    </location>
</feature>
<dbReference type="PRINTS" id="PR00597">
    <property type="entry name" value="GELSOLIN"/>
</dbReference>
<dbReference type="KEGG" id="bgt:106073089"/>
<sequence>MLLFLRVTISVSGLVKSKQYDWKDSNLALFGSDLEKNVKKASAGTEEAWKNAGKQPGLKVWRIVQFKVVDWPKEDYGKFFSGDSYIVLNTYKEQGGDQLLHDVHFWIGKESTQDEYGTAAYKTVELDTYLNDVPVQHREVQEFESDLFKSYFKTLTNFVVPLCKDRLKSDDVFILDLGKHIYQWNGRGSNKDERFKAGQFCQLLESERSGRAKADVLEEDSIDRSHIFYQSLTEEDDSDHEFSAKDTAKELFRLSDAGGKLQFKQEKKGSVSKSDFDSKDVFILDAKKALFVWVGNATSSGEKKNALQYAHEYLMRTDHPFVPVTCLKEGQESRDFVAAIAA</sequence>
<evidence type="ECO:0000256" key="11">
    <source>
        <dbReference type="ARBA" id="ARBA00083856"/>
    </source>
</evidence>
<keyword evidence="5" id="KW-0677">Repeat</keyword>
<dbReference type="GO" id="GO:0005737">
    <property type="term" value="C:cytoplasm"/>
    <property type="evidence" value="ECO:0007669"/>
    <property type="project" value="TreeGrafter"/>
</dbReference>
<organism evidence="14 15">
    <name type="scientific">Biomphalaria glabrata</name>
    <name type="common">Bloodfluke planorb</name>
    <name type="synonym">Freshwater snail</name>
    <dbReference type="NCBI Taxonomy" id="6526"/>
    <lineage>
        <taxon>Eukaryota</taxon>
        <taxon>Metazoa</taxon>
        <taxon>Spiralia</taxon>
        <taxon>Lophotrochozoa</taxon>
        <taxon>Mollusca</taxon>
        <taxon>Gastropoda</taxon>
        <taxon>Heterobranchia</taxon>
        <taxon>Euthyneura</taxon>
        <taxon>Panpulmonata</taxon>
        <taxon>Hygrophila</taxon>
        <taxon>Lymnaeoidea</taxon>
        <taxon>Planorbidae</taxon>
        <taxon>Biomphalaria</taxon>
    </lineage>
</organism>
<dbReference type="CDD" id="cd11290">
    <property type="entry name" value="gelsolin_S1_like"/>
    <property type="match status" value="1"/>
</dbReference>
<dbReference type="Pfam" id="PF00626">
    <property type="entry name" value="Gelsolin"/>
    <property type="match status" value="3"/>
</dbReference>
<accession>A0A2C9L767</accession>
<keyword evidence="7" id="KW-0009">Actin-binding</keyword>
<evidence type="ECO:0000256" key="4">
    <source>
        <dbReference type="ARBA" id="ARBA00022490"/>
    </source>
</evidence>
<dbReference type="VEuPathDB" id="VectorBase:BGLB027829"/>
<evidence type="ECO:0000256" key="6">
    <source>
        <dbReference type="ARBA" id="ARBA00022837"/>
    </source>
</evidence>
<evidence type="ECO:0000256" key="2">
    <source>
        <dbReference type="ARBA" id="ARBA00008418"/>
    </source>
</evidence>
<evidence type="ECO:0000256" key="8">
    <source>
        <dbReference type="ARBA" id="ARBA00023212"/>
    </source>
</evidence>
<dbReference type="InterPro" id="IPR007123">
    <property type="entry name" value="Gelsolin-like_dom"/>
</dbReference>
<evidence type="ECO:0000256" key="12">
    <source>
        <dbReference type="SAM" id="SignalP"/>
    </source>
</evidence>
<dbReference type="SUPFAM" id="SSF82754">
    <property type="entry name" value="C-terminal, gelsolin-like domain of Sec23/24"/>
    <property type="match status" value="1"/>
</dbReference>
<keyword evidence="8" id="KW-0206">Cytoskeleton</keyword>
<dbReference type="GO" id="GO:0015629">
    <property type="term" value="C:actin cytoskeleton"/>
    <property type="evidence" value="ECO:0007669"/>
    <property type="project" value="TreeGrafter"/>
</dbReference>
<protein>
    <recommendedName>
        <fullName evidence="11">Actin-modulator</fullName>
    </recommendedName>
</protein>
<dbReference type="InterPro" id="IPR036180">
    <property type="entry name" value="Gelsolin-like_dom_sf"/>
</dbReference>
<feature type="chain" id="PRO_5012293572" description="Actin-modulator" evidence="12">
    <location>
        <begin position="18"/>
        <end position="342"/>
    </location>
</feature>
<evidence type="ECO:0000256" key="3">
    <source>
        <dbReference type="ARBA" id="ARBA00022467"/>
    </source>
</evidence>
<comment type="subcellular location">
    <subcellularLocation>
        <location evidence="1">Cytoplasm</location>
        <location evidence="1">Cytoskeleton</location>
    </subcellularLocation>
</comment>
<feature type="domain" description="Gelsolin-like" evidence="13">
    <location>
        <begin position="70"/>
        <end position="148"/>
    </location>
</feature>
<dbReference type="STRING" id="6526.A0A2C9L767"/>
<dbReference type="Gene3D" id="3.40.20.10">
    <property type="entry name" value="Severin"/>
    <property type="match status" value="3"/>
</dbReference>
<comment type="function">
    <text evidence="9">Calcium-regulated protein that binds to the plus (or barbed) ends of actin monomers or filaments, preventing monomer exchange (end-blocking or capping). Can promote the assembly of monomers into filaments (nucleation) as well as sever existing filaments.</text>
</comment>
<feature type="domain" description="Gelsolin-like" evidence="13">
    <location>
        <begin position="266"/>
        <end position="336"/>
    </location>
</feature>
<keyword evidence="12" id="KW-0732">Signal</keyword>
<evidence type="ECO:0000259" key="13">
    <source>
        <dbReference type="Pfam" id="PF00626"/>
    </source>
</evidence>
<comment type="subunit">
    <text evidence="10">Interacts with actin monomers and filaments.</text>
</comment>
<gene>
    <name evidence="14" type="primary">106073089</name>
</gene>
<proteinExistence type="inferred from homology"/>
<comment type="similarity">
    <text evidence="2">Belongs to the villin/gelsolin family.</text>
</comment>
<dbReference type="OrthoDB" id="6375767at2759"/>
<evidence type="ECO:0000256" key="7">
    <source>
        <dbReference type="ARBA" id="ARBA00023203"/>
    </source>
</evidence>
<dbReference type="GO" id="GO:0051015">
    <property type="term" value="F:actin filament binding"/>
    <property type="evidence" value="ECO:0007669"/>
    <property type="project" value="InterPro"/>
</dbReference>
<dbReference type="Proteomes" id="UP000076420">
    <property type="component" value="Unassembled WGS sequence"/>
</dbReference>
<feature type="signal peptide" evidence="12">
    <location>
        <begin position="1"/>
        <end position="17"/>
    </location>
</feature>
<dbReference type="InterPro" id="IPR029006">
    <property type="entry name" value="ADF-H/Gelsolin-like_dom_sf"/>
</dbReference>
<evidence type="ECO:0000256" key="9">
    <source>
        <dbReference type="ARBA" id="ARBA00056258"/>
    </source>
</evidence>
<dbReference type="GO" id="GO:0051693">
    <property type="term" value="P:actin filament capping"/>
    <property type="evidence" value="ECO:0007669"/>
    <property type="project" value="UniProtKB-KW"/>
</dbReference>
<dbReference type="VEuPathDB" id="VectorBase:BGLAX_051970"/>
<evidence type="ECO:0000256" key="1">
    <source>
        <dbReference type="ARBA" id="ARBA00004245"/>
    </source>
</evidence>
<dbReference type="SMART" id="SM00262">
    <property type="entry name" value="GEL"/>
    <property type="match status" value="3"/>
</dbReference>
<keyword evidence="4" id="KW-0963">Cytoplasm</keyword>
<evidence type="ECO:0000313" key="15">
    <source>
        <dbReference type="Proteomes" id="UP000076420"/>
    </source>
</evidence>
<dbReference type="InterPro" id="IPR007122">
    <property type="entry name" value="Villin/Gelsolin"/>
</dbReference>
<reference evidence="14" key="1">
    <citation type="submission" date="2020-05" db="UniProtKB">
        <authorList>
            <consortium name="EnsemblMetazoa"/>
        </authorList>
    </citation>
    <scope>IDENTIFICATION</scope>
    <source>
        <strain evidence="14">BB02</strain>
    </source>
</reference>
<dbReference type="EnsemblMetazoa" id="BGLB027829-RA">
    <property type="protein sequence ID" value="BGLB027829-PA"/>
    <property type="gene ID" value="BGLB027829"/>
</dbReference>
<evidence type="ECO:0000256" key="10">
    <source>
        <dbReference type="ARBA" id="ARBA00063765"/>
    </source>
</evidence>
<dbReference type="FunFam" id="3.40.20.10:FF:000043">
    <property type="entry name" value="macrophage-capping protein-like isoform X2"/>
    <property type="match status" value="1"/>
</dbReference>
<evidence type="ECO:0000313" key="14">
    <source>
        <dbReference type="EnsemblMetazoa" id="BGLB027829-PA"/>
    </source>
</evidence>
<evidence type="ECO:0000256" key="5">
    <source>
        <dbReference type="ARBA" id="ARBA00022737"/>
    </source>
</evidence>
<name>A0A2C9L767_BIOGL</name>
<dbReference type="AlphaFoldDB" id="A0A2C9L767"/>
<keyword evidence="6" id="KW-0106">Calcium</keyword>
<dbReference type="SUPFAM" id="SSF55753">
    <property type="entry name" value="Actin depolymerizing proteins"/>
    <property type="match status" value="2"/>
</dbReference>
<dbReference type="PANTHER" id="PTHR11977:SF130">
    <property type="entry name" value="SEVERIN"/>
    <property type="match status" value="1"/>
</dbReference>
<keyword evidence="3" id="KW-0117">Actin capping</keyword>